<name>A0A915ARV3_PARUN</name>
<organism evidence="1 2">
    <name type="scientific">Parascaris univalens</name>
    <name type="common">Nematode worm</name>
    <dbReference type="NCBI Taxonomy" id="6257"/>
    <lineage>
        <taxon>Eukaryota</taxon>
        <taxon>Metazoa</taxon>
        <taxon>Ecdysozoa</taxon>
        <taxon>Nematoda</taxon>
        <taxon>Chromadorea</taxon>
        <taxon>Rhabditida</taxon>
        <taxon>Spirurina</taxon>
        <taxon>Ascaridomorpha</taxon>
        <taxon>Ascaridoidea</taxon>
        <taxon>Ascarididae</taxon>
        <taxon>Parascaris</taxon>
    </lineage>
</organism>
<keyword evidence="1" id="KW-1185">Reference proteome</keyword>
<evidence type="ECO:0000313" key="2">
    <source>
        <dbReference type="WBParaSite" id="PgR015_g012_t01"/>
    </source>
</evidence>
<evidence type="ECO:0000313" key="1">
    <source>
        <dbReference type="Proteomes" id="UP000887569"/>
    </source>
</evidence>
<dbReference type="WBParaSite" id="PgR015_g012_t01">
    <property type="protein sequence ID" value="PgR015_g012_t01"/>
    <property type="gene ID" value="PgR015_g012"/>
</dbReference>
<accession>A0A915ARV3</accession>
<dbReference type="AlphaFoldDB" id="A0A915ARV3"/>
<proteinExistence type="predicted"/>
<sequence length="96" mass="10933">SHLAEEVTYYHGRKLLANYSNAFYLRAFRNSCQGCGTTLFYIKRSSEPLINVVFHVLCTGHRNSLLVQATVCLLPNDKIRVAMMCVRCEKAFNVIC</sequence>
<dbReference type="Proteomes" id="UP000887569">
    <property type="component" value="Unplaced"/>
</dbReference>
<protein>
    <submittedName>
        <fullName evidence="2">Uncharacterized protein</fullName>
    </submittedName>
</protein>
<reference evidence="2" key="1">
    <citation type="submission" date="2022-11" db="UniProtKB">
        <authorList>
            <consortium name="WormBaseParasite"/>
        </authorList>
    </citation>
    <scope>IDENTIFICATION</scope>
</reference>